<dbReference type="PANTHER" id="PTHR35902">
    <property type="entry name" value="S-LAYER DOMAIN-LIKE PROTEIN-RELATED"/>
    <property type="match status" value="1"/>
</dbReference>
<reference evidence="3 4" key="1">
    <citation type="submission" date="2020-02" db="EMBL/GenBank/DDBJ databases">
        <title>Characterization of phylogenetic diversity of novel bifidobacterial species isolated in Czech ZOOs.</title>
        <authorList>
            <person name="Lugli G.A."/>
            <person name="Vera N.B."/>
            <person name="Ventura M."/>
        </authorList>
    </citation>
    <scope>NUCLEOTIDE SEQUENCE [LARGE SCALE GENOMIC DNA]</scope>
    <source>
        <strain evidence="3 4">DSM 109957</strain>
    </source>
</reference>
<protein>
    <submittedName>
        <fullName evidence="3">ABC transporter permease</fullName>
    </submittedName>
</protein>
<dbReference type="GO" id="GO:0005975">
    <property type="term" value="P:carbohydrate metabolic process"/>
    <property type="evidence" value="ECO:0007669"/>
    <property type="project" value="UniProtKB-ARBA"/>
</dbReference>
<evidence type="ECO:0000256" key="1">
    <source>
        <dbReference type="SAM" id="MobiDB-lite"/>
    </source>
</evidence>
<dbReference type="GO" id="GO:0003810">
    <property type="term" value="F:protein-glutamine gamma-glutamyltransferase activity"/>
    <property type="evidence" value="ECO:0007669"/>
    <property type="project" value="InterPro"/>
</dbReference>
<sequence length="432" mass="44253">MSPAPMIHLSRLSRRAAAILSAMAAIVMLVVAVLSLPSAALAVDSEAGKLQSNNGVALAEDGDSGSDATNVPTAGPVPNIIITNFTYDGDSVAAGSSFNLAFTFQNMGQVAVSNMVVTVDGGESFAIAGGSNTFYVDALWAGYFMTQTVPMQAVASAQSGAQPVTVSFRYEYVDAGVRSSNQSDIKISVPISQPDRFEVSDPVLPDESTGGAYAGQETTITLEYVNKGKGDVSNVEATMEGEGFDATQKTQYVGNVASGATGSIGYAFTPQAAGDLNATLKITYEDSDGQSKTKEFPIALSVMDMPVTPDNGGMVDPNLDPNANNQTVPWWTWLLAVVALAVIVLIVVLVVRRRKKKAKASDIDEEWDDWSAGDANTGAPSAAGGAGAGATDGVTGTVGTGAAQASTSGAHATAADTESIPPVAAPTAARHA</sequence>
<gene>
    <name evidence="3" type="ORF">G1C95_1269</name>
</gene>
<organism evidence="3 4">
    <name type="scientific">Bifidobacterium oedipodis</name>
    <dbReference type="NCBI Taxonomy" id="2675322"/>
    <lineage>
        <taxon>Bacteria</taxon>
        <taxon>Bacillati</taxon>
        <taxon>Actinomycetota</taxon>
        <taxon>Actinomycetes</taxon>
        <taxon>Bifidobacteriales</taxon>
        <taxon>Bifidobacteriaceae</taxon>
        <taxon>Bifidobacterium</taxon>
    </lineage>
</organism>
<keyword evidence="2" id="KW-0812">Transmembrane</keyword>
<keyword evidence="2" id="KW-0472">Membrane</keyword>
<dbReference type="Proteomes" id="UP000532194">
    <property type="component" value="Unassembled WGS sequence"/>
</dbReference>
<keyword evidence="2" id="KW-1133">Transmembrane helix</keyword>
<dbReference type="PANTHER" id="PTHR35902:SF3">
    <property type="entry name" value="NPCBM-ASSOCIATED, NEW3 DOMAIN OF ALPHA-GALACTOSIDASE"/>
    <property type="match status" value="1"/>
</dbReference>
<dbReference type="EMBL" id="JAAIII010000003">
    <property type="protein sequence ID" value="NMM94082.1"/>
    <property type="molecule type" value="Genomic_DNA"/>
</dbReference>
<dbReference type="AlphaFoldDB" id="A0A7Y0HTG1"/>
<accession>A0A7Y0HTG1</accession>
<dbReference type="Gene3D" id="2.60.40.10">
    <property type="entry name" value="Immunoglobulins"/>
    <property type="match status" value="1"/>
</dbReference>
<dbReference type="InterPro" id="IPR013783">
    <property type="entry name" value="Ig-like_fold"/>
</dbReference>
<evidence type="ECO:0000256" key="2">
    <source>
        <dbReference type="SAM" id="Phobius"/>
    </source>
</evidence>
<evidence type="ECO:0000313" key="3">
    <source>
        <dbReference type="EMBL" id="NMM94082.1"/>
    </source>
</evidence>
<dbReference type="InterPro" id="IPR036238">
    <property type="entry name" value="Transglutaminase_C_sf"/>
</dbReference>
<feature type="region of interest" description="Disordered" evidence="1">
    <location>
        <begin position="360"/>
        <end position="432"/>
    </location>
</feature>
<keyword evidence="4" id="KW-1185">Reference proteome</keyword>
<comment type="caution">
    <text evidence="3">The sequence shown here is derived from an EMBL/GenBank/DDBJ whole genome shotgun (WGS) entry which is preliminary data.</text>
</comment>
<feature type="compositionally biased region" description="Low complexity" evidence="1">
    <location>
        <begin position="391"/>
        <end position="417"/>
    </location>
</feature>
<dbReference type="SUPFAM" id="SSF49309">
    <property type="entry name" value="Transglutaminase, two C-terminal domains"/>
    <property type="match status" value="1"/>
</dbReference>
<feature type="transmembrane region" description="Helical" evidence="2">
    <location>
        <begin position="330"/>
        <end position="351"/>
    </location>
</feature>
<proteinExistence type="predicted"/>
<evidence type="ECO:0000313" key="4">
    <source>
        <dbReference type="Proteomes" id="UP000532194"/>
    </source>
</evidence>
<name>A0A7Y0HTG1_9BIFI</name>